<dbReference type="PANTHER" id="PTHR11662:SF450">
    <property type="entry name" value="BLR1003 PROTEIN"/>
    <property type="match status" value="1"/>
</dbReference>
<evidence type="ECO:0000256" key="2">
    <source>
        <dbReference type="ARBA" id="ARBA00022692"/>
    </source>
</evidence>
<accession>A0ABT4US68</accession>
<gene>
    <name evidence="7" type="ORF">OU415_00795</name>
</gene>
<keyword evidence="8" id="KW-1185">Reference proteome</keyword>
<keyword evidence="4 5" id="KW-0472">Membrane</keyword>
<keyword evidence="2 5" id="KW-0812">Transmembrane</keyword>
<dbReference type="InterPro" id="IPR011701">
    <property type="entry name" value="MFS"/>
</dbReference>
<evidence type="ECO:0000313" key="8">
    <source>
        <dbReference type="Proteomes" id="UP001210380"/>
    </source>
</evidence>
<dbReference type="Gene3D" id="1.20.1250.20">
    <property type="entry name" value="MFS general substrate transporter like domains"/>
    <property type="match status" value="2"/>
</dbReference>
<evidence type="ECO:0000259" key="6">
    <source>
        <dbReference type="PROSITE" id="PS50850"/>
    </source>
</evidence>
<organism evidence="7 8">
    <name type="scientific">Saccharopolyspora oryzae</name>
    <dbReference type="NCBI Taxonomy" id="2997343"/>
    <lineage>
        <taxon>Bacteria</taxon>
        <taxon>Bacillati</taxon>
        <taxon>Actinomycetota</taxon>
        <taxon>Actinomycetes</taxon>
        <taxon>Pseudonocardiales</taxon>
        <taxon>Pseudonocardiaceae</taxon>
        <taxon>Saccharopolyspora</taxon>
    </lineage>
</organism>
<protein>
    <submittedName>
        <fullName evidence="7">MFS transporter</fullName>
    </submittedName>
</protein>
<dbReference type="InterPro" id="IPR050382">
    <property type="entry name" value="MFS_Na/Anion_cotransporter"/>
</dbReference>
<feature type="domain" description="Major facilitator superfamily (MFS) profile" evidence="6">
    <location>
        <begin position="27"/>
        <end position="429"/>
    </location>
</feature>
<dbReference type="RefSeq" id="WP_270946517.1">
    <property type="nucleotide sequence ID" value="NZ_JAQGLA010000001.1"/>
</dbReference>
<feature type="transmembrane region" description="Helical" evidence="5">
    <location>
        <begin position="181"/>
        <end position="200"/>
    </location>
</feature>
<feature type="transmembrane region" description="Helical" evidence="5">
    <location>
        <begin position="61"/>
        <end position="86"/>
    </location>
</feature>
<feature type="transmembrane region" description="Helical" evidence="5">
    <location>
        <begin position="369"/>
        <end position="393"/>
    </location>
</feature>
<feature type="transmembrane region" description="Helical" evidence="5">
    <location>
        <begin position="405"/>
        <end position="425"/>
    </location>
</feature>
<dbReference type="EMBL" id="JAQGLA010000001">
    <property type="protein sequence ID" value="MDA3623949.1"/>
    <property type="molecule type" value="Genomic_DNA"/>
</dbReference>
<dbReference type="Proteomes" id="UP001210380">
    <property type="component" value="Unassembled WGS sequence"/>
</dbReference>
<dbReference type="PROSITE" id="PS50850">
    <property type="entry name" value="MFS"/>
    <property type="match status" value="1"/>
</dbReference>
<dbReference type="InterPro" id="IPR036259">
    <property type="entry name" value="MFS_trans_sf"/>
</dbReference>
<feature type="transmembrane region" description="Helical" evidence="5">
    <location>
        <begin position="25"/>
        <end position="49"/>
    </location>
</feature>
<feature type="transmembrane region" description="Helical" evidence="5">
    <location>
        <begin position="336"/>
        <end position="357"/>
    </location>
</feature>
<name>A0ABT4US68_9PSEU</name>
<comment type="caution">
    <text evidence="7">The sequence shown here is derived from an EMBL/GenBank/DDBJ whole genome shotgun (WGS) entry which is preliminary data.</text>
</comment>
<dbReference type="InterPro" id="IPR020846">
    <property type="entry name" value="MFS_dom"/>
</dbReference>
<evidence type="ECO:0000256" key="3">
    <source>
        <dbReference type="ARBA" id="ARBA00022989"/>
    </source>
</evidence>
<evidence type="ECO:0000313" key="7">
    <source>
        <dbReference type="EMBL" id="MDA3623949.1"/>
    </source>
</evidence>
<dbReference type="PANTHER" id="PTHR11662">
    <property type="entry name" value="SOLUTE CARRIER FAMILY 17"/>
    <property type="match status" value="1"/>
</dbReference>
<keyword evidence="3 5" id="KW-1133">Transmembrane helix</keyword>
<reference evidence="7 8" key="1">
    <citation type="submission" date="2022-11" db="EMBL/GenBank/DDBJ databases">
        <title>Draft genome sequence of Saccharopolyspora sp. WRP15-2 isolated from rhizosphere soils of wild rice in Thailand.</title>
        <authorList>
            <person name="Duangmal K."/>
            <person name="Kammanee S."/>
            <person name="Muangham S."/>
        </authorList>
    </citation>
    <scope>NUCLEOTIDE SEQUENCE [LARGE SCALE GENOMIC DNA]</scope>
    <source>
        <strain evidence="7 8">WRP15-2</strain>
    </source>
</reference>
<evidence type="ECO:0000256" key="5">
    <source>
        <dbReference type="SAM" id="Phobius"/>
    </source>
</evidence>
<evidence type="ECO:0000256" key="4">
    <source>
        <dbReference type="ARBA" id="ARBA00023136"/>
    </source>
</evidence>
<dbReference type="SUPFAM" id="SSF103473">
    <property type="entry name" value="MFS general substrate transporter"/>
    <property type="match status" value="1"/>
</dbReference>
<sequence length="445" mass="46727">MNTPAAQIDAISARAASRGTSRRGWVVIALLVAFMLINFADKAVLGLAAKPIMHDLGLSPASYGLLSSGFYFLFSISAILVGFVTNRVQTKWVLLVLAVIWALTQAPMIGTVGFGVLLASRIVLGAAEGPANPVAMHAAHKWFPNEKRGLPTALLNVGAGLGVAVAAPLLTKIIVTYGWHWAFLVLFVIGMVWVLLWAVFGKEGTVAGSASIHASSAQSEVDEPALPYRRILLNRTWLGGFLAGFAAYWALSLLVAWVPAYLQTSLHYSAVTASALVALPWVASVVFNVCQGALTDWLMRRGVSSRMSRGVLGGVAVMISGLAMVVFPFMPGGALQIALLTIAFSLGGIVFAIGMTVNAEISPTRQRGAVLSITVGIVTTAGLIAPYVTGLIIESAADPTTGYAMAFAITGVLSIVGGALATIFVQPERTARRLGLRTEEPTARA</sequence>
<feature type="transmembrane region" description="Helical" evidence="5">
    <location>
        <begin position="92"/>
        <end position="119"/>
    </location>
</feature>
<proteinExistence type="predicted"/>
<feature type="transmembrane region" description="Helical" evidence="5">
    <location>
        <begin position="237"/>
        <end position="260"/>
    </location>
</feature>
<feature type="transmembrane region" description="Helical" evidence="5">
    <location>
        <begin position="266"/>
        <end position="290"/>
    </location>
</feature>
<dbReference type="Pfam" id="PF07690">
    <property type="entry name" value="MFS_1"/>
    <property type="match status" value="1"/>
</dbReference>
<comment type="subcellular location">
    <subcellularLocation>
        <location evidence="1">Cell membrane</location>
        <topology evidence="1">Multi-pass membrane protein</topology>
    </subcellularLocation>
</comment>
<evidence type="ECO:0000256" key="1">
    <source>
        <dbReference type="ARBA" id="ARBA00004651"/>
    </source>
</evidence>
<feature type="transmembrane region" description="Helical" evidence="5">
    <location>
        <begin position="311"/>
        <end position="330"/>
    </location>
</feature>